<proteinExistence type="predicted"/>
<evidence type="ECO:0000256" key="2">
    <source>
        <dbReference type="ARBA" id="ARBA00023130"/>
    </source>
</evidence>
<evidence type="ECO:0000256" key="1">
    <source>
        <dbReference type="ARBA" id="ARBA00022859"/>
    </source>
</evidence>
<evidence type="ECO:0000256" key="3">
    <source>
        <dbReference type="ARBA" id="ARBA00043265"/>
    </source>
</evidence>
<dbReference type="InterPro" id="IPR007110">
    <property type="entry name" value="Ig-like_dom"/>
</dbReference>
<dbReference type="InterPro" id="IPR050199">
    <property type="entry name" value="IgHV"/>
</dbReference>
<keyword evidence="6" id="KW-1185">Reference proteome</keyword>
<dbReference type="PANTHER" id="PTHR23266">
    <property type="entry name" value="IMMUNOGLOBULIN HEAVY CHAIN"/>
    <property type="match status" value="1"/>
</dbReference>
<dbReference type="SUPFAM" id="SSF48726">
    <property type="entry name" value="Immunoglobulin"/>
    <property type="match status" value="1"/>
</dbReference>
<dbReference type="OrthoDB" id="8865476at2759"/>
<dbReference type="GO" id="GO:0019814">
    <property type="term" value="C:immunoglobulin complex"/>
    <property type="evidence" value="ECO:0007669"/>
    <property type="project" value="UniProtKB-KW"/>
</dbReference>
<reference evidence="5" key="2">
    <citation type="submission" date="2025-09" db="UniProtKB">
        <authorList>
            <consortium name="Ensembl"/>
        </authorList>
    </citation>
    <scope>IDENTIFICATION</scope>
</reference>
<keyword evidence="3" id="KW-1280">Immunoglobulin</keyword>
<keyword evidence="2" id="KW-1064">Adaptive immunity</keyword>
<dbReference type="Ensembl" id="ENSLLET00000009947.1">
    <property type="protein sequence ID" value="ENSLLEP00000009583.1"/>
    <property type="gene ID" value="ENSLLEG00000006103.1"/>
</dbReference>
<dbReference type="Pfam" id="PF07686">
    <property type="entry name" value="V-set"/>
    <property type="match status" value="1"/>
</dbReference>
<evidence type="ECO:0000313" key="5">
    <source>
        <dbReference type="Ensembl" id="ENSLLEP00000009583.1"/>
    </source>
</evidence>
<reference evidence="5" key="1">
    <citation type="submission" date="2025-08" db="UniProtKB">
        <authorList>
            <consortium name="Ensembl"/>
        </authorList>
    </citation>
    <scope>IDENTIFICATION</scope>
</reference>
<dbReference type="AlphaFoldDB" id="A0A8C5PAB2"/>
<accession>A0A8C5PAB2</accession>
<feature type="domain" description="Ig-like" evidence="4">
    <location>
        <begin position="13"/>
        <end position="117"/>
    </location>
</feature>
<dbReference type="Gene3D" id="2.60.40.10">
    <property type="entry name" value="Immunoglobulins"/>
    <property type="match status" value="1"/>
</dbReference>
<dbReference type="Proteomes" id="UP000694569">
    <property type="component" value="Unplaced"/>
</dbReference>
<name>A0A8C5PAB2_9ANUR</name>
<organism evidence="5 6">
    <name type="scientific">Leptobrachium leishanense</name>
    <name type="common">Leishan spiny toad</name>
    <dbReference type="NCBI Taxonomy" id="445787"/>
    <lineage>
        <taxon>Eukaryota</taxon>
        <taxon>Metazoa</taxon>
        <taxon>Chordata</taxon>
        <taxon>Craniata</taxon>
        <taxon>Vertebrata</taxon>
        <taxon>Euteleostomi</taxon>
        <taxon>Amphibia</taxon>
        <taxon>Batrachia</taxon>
        <taxon>Anura</taxon>
        <taxon>Pelobatoidea</taxon>
        <taxon>Megophryidae</taxon>
        <taxon>Leptobrachium</taxon>
    </lineage>
</organism>
<sequence>MDIFIFLTDVLSETISLDQSASIDVKPSVTLKLICKVSVPVMSDSWVWFRQKTGSGLEYVGHIQTSGSTYYASYLQGRVTINREILDTLYIQMLSVTSADSGIYYCARYSQSDKEIQDLS</sequence>
<dbReference type="GO" id="GO:0005576">
    <property type="term" value="C:extracellular region"/>
    <property type="evidence" value="ECO:0007669"/>
    <property type="project" value="UniProtKB-ARBA"/>
</dbReference>
<evidence type="ECO:0000259" key="4">
    <source>
        <dbReference type="PROSITE" id="PS50835"/>
    </source>
</evidence>
<dbReference type="InterPro" id="IPR036179">
    <property type="entry name" value="Ig-like_dom_sf"/>
</dbReference>
<dbReference type="InterPro" id="IPR013106">
    <property type="entry name" value="Ig_V-set"/>
</dbReference>
<dbReference type="PROSITE" id="PS50835">
    <property type="entry name" value="IG_LIKE"/>
    <property type="match status" value="1"/>
</dbReference>
<evidence type="ECO:0000313" key="6">
    <source>
        <dbReference type="Proteomes" id="UP000694569"/>
    </source>
</evidence>
<keyword evidence="1" id="KW-0391">Immunity</keyword>
<dbReference type="InterPro" id="IPR013783">
    <property type="entry name" value="Ig-like_fold"/>
</dbReference>
<dbReference type="SMART" id="SM00406">
    <property type="entry name" value="IGv"/>
    <property type="match status" value="1"/>
</dbReference>
<dbReference type="GO" id="GO:0002250">
    <property type="term" value="P:adaptive immune response"/>
    <property type="evidence" value="ECO:0007669"/>
    <property type="project" value="UniProtKB-KW"/>
</dbReference>
<protein>
    <recommendedName>
        <fullName evidence="4">Ig-like domain-containing protein</fullName>
    </recommendedName>
</protein>